<dbReference type="AlphaFoldDB" id="A0A1I4QUA9"/>
<evidence type="ECO:0000313" key="3">
    <source>
        <dbReference type="Proteomes" id="UP000198565"/>
    </source>
</evidence>
<dbReference type="Proteomes" id="UP000198565">
    <property type="component" value="Unassembled WGS sequence"/>
</dbReference>
<keyword evidence="3" id="KW-1185">Reference proteome</keyword>
<evidence type="ECO:0000256" key="1">
    <source>
        <dbReference type="SAM" id="Phobius"/>
    </source>
</evidence>
<accession>A0A1I4QUA9</accession>
<keyword evidence="1" id="KW-1133">Transmembrane helix</keyword>
<dbReference type="EMBL" id="FOTR01000018">
    <property type="protein sequence ID" value="SFM43672.1"/>
    <property type="molecule type" value="Genomic_DNA"/>
</dbReference>
<reference evidence="3" key="1">
    <citation type="submission" date="2016-10" db="EMBL/GenBank/DDBJ databases">
        <authorList>
            <person name="Varghese N."/>
            <person name="Submissions S."/>
        </authorList>
    </citation>
    <scope>NUCLEOTIDE SEQUENCE [LARGE SCALE GENOMIC DNA]</scope>
    <source>
        <strain evidence="3">CGMCC 1.4250</strain>
    </source>
</reference>
<feature type="transmembrane region" description="Helical" evidence="1">
    <location>
        <begin position="42"/>
        <end position="64"/>
    </location>
</feature>
<name>A0A1I4QUA9_9BACI</name>
<feature type="transmembrane region" description="Helical" evidence="1">
    <location>
        <begin position="6"/>
        <end position="22"/>
    </location>
</feature>
<protein>
    <submittedName>
        <fullName evidence="2">Uncharacterized protein</fullName>
    </submittedName>
</protein>
<keyword evidence="1" id="KW-0812">Transmembrane</keyword>
<proteinExistence type="predicted"/>
<organism evidence="2 3">
    <name type="scientific">Gracilibacillus orientalis</name>
    <dbReference type="NCBI Taxonomy" id="334253"/>
    <lineage>
        <taxon>Bacteria</taxon>
        <taxon>Bacillati</taxon>
        <taxon>Bacillota</taxon>
        <taxon>Bacilli</taxon>
        <taxon>Bacillales</taxon>
        <taxon>Bacillaceae</taxon>
        <taxon>Gracilibacillus</taxon>
    </lineage>
</organism>
<sequence length="65" mass="7898">MIGLLLIHTIFDIIVFSYRKVFTRVNSFEEYQSPYDRLHIKWVTFFSIQGGALLRIMLLLFIFYY</sequence>
<gene>
    <name evidence="2" type="ORF">SAMN04487943_11829</name>
</gene>
<evidence type="ECO:0000313" key="2">
    <source>
        <dbReference type="EMBL" id="SFM43672.1"/>
    </source>
</evidence>
<keyword evidence="1" id="KW-0472">Membrane</keyword>